<dbReference type="AlphaFoldDB" id="A0A0C5B4M5"/>
<name>A0A0C5B4M5_BURPE</name>
<keyword evidence="1" id="KW-0614">Plasmid</keyword>
<gene>
    <name evidence="1" type="ORF">pBPS118</name>
</gene>
<accession>A0A0C5B4M5</accession>
<dbReference type="EMBL" id="KF418775">
    <property type="protein sequence ID" value="AJL35001.1"/>
    <property type="molecule type" value="Genomic_DNA"/>
</dbReference>
<geneLocation type="plasmid" evidence="1">
    <name>pBPSE01</name>
</geneLocation>
<dbReference type="RefSeq" id="WP_058034886.1">
    <property type="nucleotide sequence ID" value="NZ_KF418775.1"/>
</dbReference>
<evidence type="ECO:0000313" key="1">
    <source>
        <dbReference type="EMBL" id="AJL35001.1"/>
    </source>
</evidence>
<reference evidence="1" key="1">
    <citation type="submission" date="2013-07" db="EMBL/GenBank/DDBJ databases">
        <title>Complete sequence of a native Burkholderia pseudomallei plasmid.</title>
        <authorList>
            <person name="Stone J.K."/>
            <person name="Bollig M.C."/>
            <person name="Gibbons H.S."/>
            <person name="Mayo M."/>
            <person name="Currie B.J."/>
            <person name="Keim P."/>
            <person name="Tuanyok A."/>
        </authorList>
    </citation>
    <scope>NUCLEOTIDE SEQUENCE</scope>
    <source>
        <strain evidence="1">MSHR1950</strain>
        <plasmid evidence="1">pBPSE01</plasmid>
    </source>
</reference>
<sequence>MTSSFRVYIDESGDEGFVFLPNEQGSSRWLVLSAVVVRTERDLEMVRIAKACRELLNKPPKYPLHFRNLKHEQRVPFARMVGEAPLRHVSVLVHKPSIQEPEMFQQEKFSLYRYATRLLLERVSWLCRDHAHAGQGDGTAELIFSNRSIMSYEDLRNYLRRLARPEETEVRIHWPSVDIEGVRAVNHDQLAGLQIADAVATSVFYAVHRNPYGETEDRYLRLLARNLYRHRGTATGYGLKFWCDDEAERLRVLAAIERA</sequence>
<dbReference type="InterPro" id="IPR024524">
    <property type="entry name" value="DUF3800"/>
</dbReference>
<organism evidence="1">
    <name type="scientific">Burkholderia pseudomallei</name>
    <name type="common">Pseudomonas pseudomallei</name>
    <dbReference type="NCBI Taxonomy" id="28450"/>
    <lineage>
        <taxon>Bacteria</taxon>
        <taxon>Pseudomonadati</taxon>
        <taxon>Pseudomonadota</taxon>
        <taxon>Betaproteobacteria</taxon>
        <taxon>Burkholderiales</taxon>
        <taxon>Burkholderiaceae</taxon>
        <taxon>Burkholderia</taxon>
        <taxon>pseudomallei group</taxon>
    </lineage>
</organism>
<evidence type="ECO:0008006" key="2">
    <source>
        <dbReference type="Google" id="ProtNLM"/>
    </source>
</evidence>
<protein>
    <recommendedName>
        <fullName evidence="2">DUF3800 domain-containing protein</fullName>
    </recommendedName>
</protein>
<proteinExistence type="predicted"/>
<dbReference type="Pfam" id="PF12686">
    <property type="entry name" value="DUF3800"/>
    <property type="match status" value="1"/>
</dbReference>